<dbReference type="Proteomes" id="UP000186341">
    <property type="component" value="Unassembled WGS sequence"/>
</dbReference>
<dbReference type="SUPFAM" id="SSF55347">
    <property type="entry name" value="Glyceraldehyde-3-phosphate dehydrogenase-like, C-terminal domain"/>
    <property type="match status" value="1"/>
</dbReference>
<dbReference type="PANTHER" id="PTHR43054:SF1">
    <property type="entry name" value="SCYLLO-INOSITOL 2-DEHYDROGENASE (NADP(+)) IOLU"/>
    <property type="match status" value="1"/>
</dbReference>
<dbReference type="InterPro" id="IPR055170">
    <property type="entry name" value="GFO_IDH_MocA-like_dom"/>
</dbReference>
<dbReference type="EMBL" id="MPJW01000135">
    <property type="protein sequence ID" value="OLU39460.1"/>
    <property type="molecule type" value="Genomic_DNA"/>
</dbReference>
<organism evidence="3 4">
    <name type="scientific">Ileibacterium valens</name>
    <dbReference type="NCBI Taxonomy" id="1862668"/>
    <lineage>
        <taxon>Bacteria</taxon>
        <taxon>Bacillati</taxon>
        <taxon>Bacillota</taxon>
        <taxon>Erysipelotrichia</taxon>
        <taxon>Erysipelotrichales</taxon>
        <taxon>Erysipelotrichaceae</taxon>
        <taxon>Ileibacterium</taxon>
    </lineage>
</organism>
<sequence>MKLGTIGSGAIVDNMFHAIKDIDGIEVEAVYSRNLDKAKEFAAKHQVKKYYDNLDDLFADDSIDTIYIATPNTLHYPQAKKALEAGKNVVLEKPFTTTLEQAKDLFETAEDNGVMIFEAITNIHTPNFGLLKDNLEMAGPLKNVMLNFSQYSSRYDRYRKKEISNAFNPEFDGGALTDINIYNIHLANGLFGKPEHITYYPNLGFNGVDTSGILIMEYPDFTVTAIGAKDCSADYEFLLEGEDGTFKISKASSGVMAQVDFIPVKKDKDDEDIRISIEQGPHMSYEFMDFLVALNENDQEMYQKYKKETLDAMEMLMEAKKFRDKKAAARLNA</sequence>
<accession>A0A1U7NFW7</accession>
<dbReference type="RefSeq" id="WP_075819567.1">
    <property type="nucleotide sequence ID" value="NZ_CAOUMU010000004.1"/>
</dbReference>
<name>A0A1U7NFW7_9FIRM</name>
<keyword evidence="4" id="KW-1185">Reference proteome</keyword>
<gene>
    <name evidence="3" type="ORF">BO222_06755</name>
</gene>
<dbReference type="PANTHER" id="PTHR43054">
    <property type="match status" value="1"/>
</dbReference>
<dbReference type="InterPro" id="IPR036291">
    <property type="entry name" value="NAD(P)-bd_dom_sf"/>
</dbReference>
<dbReference type="GO" id="GO:0000166">
    <property type="term" value="F:nucleotide binding"/>
    <property type="evidence" value="ECO:0007669"/>
    <property type="project" value="InterPro"/>
</dbReference>
<feature type="domain" description="GFO/IDH/MocA-like oxidoreductase" evidence="2">
    <location>
        <begin position="151"/>
        <end position="246"/>
    </location>
</feature>
<dbReference type="Pfam" id="PF22725">
    <property type="entry name" value="GFO_IDH_MocA_C3"/>
    <property type="match status" value="1"/>
</dbReference>
<proteinExistence type="predicted"/>
<comment type="caution">
    <text evidence="3">The sequence shown here is derived from an EMBL/GenBank/DDBJ whole genome shotgun (WGS) entry which is preliminary data.</text>
</comment>
<reference evidence="3 4" key="1">
    <citation type="submission" date="2016-11" db="EMBL/GenBank/DDBJ databases">
        <title>Description of two novel members of the family Erysipelotrichaceae: Ileibacterium lipovorans gen. nov., sp. nov. and Dubosiella newyorkensis, gen. nov., sp. nov.</title>
        <authorList>
            <person name="Cox L.M."/>
            <person name="Sohn J."/>
            <person name="Tyrrell K.L."/>
            <person name="Citron D.M."/>
            <person name="Lawson P.A."/>
            <person name="Patel N.B."/>
            <person name="Iizumi T."/>
            <person name="Perez-Perez G.I."/>
            <person name="Goldstein E.J."/>
            <person name="Blaser M.J."/>
        </authorList>
    </citation>
    <scope>NUCLEOTIDE SEQUENCE [LARGE SCALE GENOMIC DNA]</scope>
    <source>
        <strain evidence="3 4">NYU-BL-A3</strain>
    </source>
</reference>
<dbReference type="SUPFAM" id="SSF51735">
    <property type="entry name" value="NAD(P)-binding Rossmann-fold domains"/>
    <property type="match status" value="1"/>
</dbReference>
<dbReference type="InterPro" id="IPR000683">
    <property type="entry name" value="Gfo/Idh/MocA-like_OxRdtase_N"/>
</dbReference>
<dbReference type="AlphaFoldDB" id="A0A1U7NFW7"/>
<evidence type="ECO:0000313" key="4">
    <source>
        <dbReference type="Proteomes" id="UP000186341"/>
    </source>
</evidence>
<dbReference type="Pfam" id="PF01408">
    <property type="entry name" value="GFO_IDH_MocA"/>
    <property type="match status" value="1"/>
</dbReference>
<feature type="domain" description="Gfo/Idh/MocA-like oxidoreductase N-terminal" evidence="1">
    <location>
        <begin position="2"/>
        <end position="117"/>
    </location>
</feature>
<evidence type="ECO:0000259" key="1">
    <source>
        <dbReference type="Pfam" id="PF01408"/>
    </source>
</evidence>
<dbReference type="OrthoDB" id="9783105at2"/>
<dbReference type="Gene3D" id="3.30.360.10">
    <property type="entry name" value="Dihydrodipicolinate Reductase, domain 2"/>
    <property type="match status" value="1"/>
</dbReference>
<dbReference type="Gene3D" id="3.40.50.720">
    <property type="entry name" value="NAD(P)-binding Rossmann-like Domain"/>
    <property type="match status" value="1"/>
</dbReference>
<evidence type="ECO:0000313" key="3">
    <source>
        <dbReference type="EMBL" id="OLU39460.1"/>
    </source>
</evidence>
<evidence type="ECO:0000259" key="2">
    <source>
        <dbReference type="Pfam" id="PF22725"/>
    </source>
</evidence>
<dbReference type="GeneID" id="82202895"/>
<protein>
    <submittedName>
        <fullName evidence="3">Uncharacterized protein</fullName>
    </submittedName>
</protein>